<accession>A0A409W384</accession>
<dbReference type="InParanoid" id="A0A409W384"/>
<reference evidence="1 2" key="1">
    <citation type="journal article" date="2018" name="Evol. Lett.">
        <title>Horizontal gene cluster transfer increased hallucinogenic mushroom diversity.</title>
        <authorList>
            <person name="Reynolds H.T."/>
            <person name="Vijayakumar V."/>
            <person name="Gluck-Thaler E."/>
            <person name="Korotkin H.B."/>
            <person name="Matheny P.B."/>
            <person name="Slot J.C."/>
        </authorList>
    </citation>
    <scope>NUCLEOTIDE SEQUENCE [LARGE SCALE GENOMIC DNA]</scope>
    <source>
        <strain evidence="1 2">SRW20</strain>
    </source>
</reference>
<gene>
    <name evidence="1" type="ORF">CVT26_014507</name>
</gene>
<dbReference type="AlphaFoldDB" id="A0A409W384"/>
<dbReference type="Gene3D" id="3.80.10.10">
    <property type="entry name" value="Ribonuclease Inhibitor"/>
    <property type="match status" value="1"/>
</dbReference>
<evidence type="ECO:0008006" key="3">
    <source>
        <dbReference type="Google" id="ProtNLM"/>
    </source>
</evidence>
<evidence type="ECO:0000313" key="1">
    <source>
        <dbReference type="EMBL" id="PPQ72990.1"/>
    </source>
</evidence>
<evidence type="ECO:0000313" key="2">
    <source>
        <dbReference type="Proteomes" id="UP000284706"/>
    </source>
</evidence>
<sequence>MVLNSDGVDFNNLMALLHGSPRLRTVVWHAWQPRRTFDIMQLPLPQLTRIVFKSNVSLKDFYSILSEGRQLRYISFKAITRERTFGSFDQICHPHLEALCFSDPAGILGRLFDLLTLPALNKLHIAKAMGHGVMWPHKSFMSFVQRSGFKLQTLVLNDLQARPDEILAILHHLSSSLVRLSLKNQAPFPSITNDVLGALTYPPTCCVSDISQVEDLGIMGAVYRSTKFTIFRDQYIGYMKGVGHLGFDVDDEEEEETIEADDNLPNHLKSVLCPRLRHIAFEGCFSDTEDGVLSSMVLSRLALQPDSHLSRLRSGSFRVAMRLPLDAEHLAVTHPSRIMYYTG</sequence>
<proteinExistence type="predicted"/>
<name>A0A409W384_9AGAR</name>
<dbReference type="EMBL" id="NHYE01005429">
    <property type="protein sequence ID" value="PPQ72990.1"/>
    <property type="molecule type" value="Genomic_DNA"/>
</dbReference>
<dbReference type="STRING" id="231916.A0A409W384"/>
<keyword evidence="2" id="KW-1185">Reference proteome</keyword>
<dbReference type="Proteomes" id="UP000284706">
    <property type="component" value="Unassembled WGS sequence"/>
</dbReference>
<dbReference type="InterPro" id="IPR032675">
    <property type="entry name" value="LRR_dom_sf"/>
</dbReference>
<dbReference type="SUPFAM" id="SSF52047">
    <property type="entry name" value="RNI-like"/>
    <property type="match status" value="1"/>
</dbReference>
<comment type="caution">
    <text evidence="1">The sequence shown here is derived from an EMBL/GenBank/DDBJ whole genome shotgun (WGS) entry which is preliminary data.</text>
</comment>
<organism evidence="1 2">
    <name type="scientific">Gymnopilus dilepis</name>
    <dbReference type="NCBI Taxonomy" id="231916"/>
    <lineage>
        <taxon>Eukaryota</taxon>
        <taxon>Fungi</taxon>
        <taxon>Dikarya</taxon>
        <taxon>Basidiomycota</taxon>
        <taxon>Agaricomycotina</taxon>
        <taxon>Agaricomycetes</taxon>
        <taxon>Agaricomycetidae</taxon>
        <taxon>Agaricales</taxon>
        <taxon>Agaricineae</taxon>
        <taxon>Hymenogastraceae</taxon>
        <taxon>Gymnopilus</taxon>
    </lineage>
</organism>
<protein>
    <recommendedName>
        <fullName evidence="3">F-box domain-containing protein</fullName>
    </recommendedName>
</protein>